<organism evidence="4 5">
    <name type="scientific">Taxus chinensis</name>
    <name type="common">Chinese yew</name>
    <name type="synonym">Taxus wallichiana var. chinensis</name>
    <dbReference type="NCBI Taxonomy" id="29808"/>
    <lineage>
        <taxon>Eukaryota</taxon>
        <taxon>Viridiplantae</taxon>
        <taxon>Streptophyta</taxon>
        <taxon>Embryophyta</taxon>
        <taxon>Tracheophyta</taxon>
        <taxon>Spermatophyta</taxon>
        <taxon>Pinopsida</taxon>
        <taxon>Pinidae</taxon>
        <taxon>Conifers II</taxon>
        <taxon>Cupressales</taxon>
        <taxon>Taxaceae</taxon>
        <taxon>Taxus</taxon>
    </lineage>
</organism>
<protein>
    <recommendedName>
        <fullName evidence="3">CHCH domain-containing protein</fullName>
    </recommendedName>
</protein>
<gene>
    <name evidence="4" type="ORF">KI387_008362</name>
</gene>
<dbReference type="InterPro" id="IPR009069">
    <property type="entry name" value="Cys_alpha_HP_mot_SF"/>
</dbReference>
<feature type="non-terminal residue" evidence="4">
    <location>
        <position position="136"/>
    </location>
</feature>
<evidence type="ECO:0000313" key="5">
    <source>
        <dbReference type="Proteomes" id="UP000824469"/>
    </source>
</evidence>
<feature type="region of interest" description="Disordered" evidence="2">
    <location>
        <begin position="1"/>
        <end position="33"/>
    </location>
</feature>
<sequence length="136" mass="14381">RSAPRPASRKAAHNPPQPASHSPPAPVQRKRGESLLGSIGSTIAEGFSFGAGNAMAHRAVEAVFGPRTVQHETVPPQAPAALQANTPAMANLSGGDSCGNHSKAFQDCLNNYESDISKCQFYLNMLNECRRSPSMP</sequence>
<dbReference type="InterPro" id="IPR010625">
    <property type="entry name" value="CHCH"/>
</dbReference>
<proteinExistence type="predicted"/>
<feature type="compositionally biased region" description="Pro residues" evidence="2">
    <location>
        <begin position="15"/>
        <end position="26"/>
    </location>
</feature>
<comment type="caution">
    <text evidence="4">The sequence shown here is derived from an EMBL/GenBank/DDBJ whole genome shotgun (WGS) entry which is preliminary data.</text>
</comment>
<dbReference type="EMBL" id="JAHRHJ020000008">
    <property type="protein sequence ID" value="KAH9303958.1"/>
    <property type="molecule type" value="Genomic_DNA"/>
</dbReference>
<dbReference type="PANTHER" id="PTHR13523">
    <property type="entry name" value="COILED-COIL-HELIX-COILED-COIL-HELIX DOMAIN CONTAINING 2/NUR77"/>
    <property type="match status" value="1"/>
</dbReference>
<feature type="non-terminal residue" evidence="4">
    <location>
        <position position="1"/>
    </location>
</feature>
<accession>A0AA38CSE1</accession>
<dbReference type="OMA" id="YNTIRIE"/>
<keyword evidence="1" id="KW-1015">Disulfide bond</keyword>
<keyword evidence="5" id="KW-1185">Reference proteome</keyword>
<evidence type="ECO:0000256" key="1">
    <source>
        <dbReference type="ARBA" id="ARBA00023157"/>
    </source>
</evidence>
<dbReference type="GO" id="GO:0005739">
    <property type="term" value="C:mitochondrion"/>
    <property type="evidence" value="ECO:0007669"/>
    <property type="project" value="TreeGrafter"/>
</dbReference>
<dbReference type="InterPro" id="IPR055304">
    <property type="entry name" value="CHCHD2/10-like"/>
</dbReference>
<dbReference type="PANTHER" id="PTHR13523:SF2">
    <property type="entry name" value="COILED-COIL-HELIX-COILED-COIL-HELIX DOMAIN CONTAINING 2, ISOFORM A-RELATED"/>
    <property type="match status" value="1"/>
</dbReference>
<dbReference type="GO" id="GO:0007005">
    <property type="term" value="P:mitochondrion organization"/>
    <property type="evidence" value="ECO:0007669"/>
    <property type="project" value="InterPro"/>
</dbReference>
<dbReference type="Proteomes" id="UP000824469">
    <property type="component" value="Unassembled WGS sequence"/>
</dbReference>
<reference evidence="4 5" key="1">
    <citation type="journal article" date="2021" name="Nat. Plants">
        <title>The Taxus genome provides insights into paclitaxel biosynthesis.</title>
        <authorList>
            <person name="Xiong X."/>
            <person name="Gou J."/>
            <person name="Liao Q."/>
            <person name="Li Y."/>
            <person name="Zhou Q."/>
            <person name="Bi G."/>
            <person name="Li C."/>
            <person name="Du R."/>
            <person name="Wang X."/>
            <person name="Sun T."/>
            <person name="Guo L."/>
            <person name="Liang H."/>
            <person name="Lu P."/>
            <person name="Wu Y."/>
            <person name="Zhang Z."/>
            <person name="Ro D.K."/>
            <person name="Shang Y."/>
            <person name="Huang S."/>
            <person name="Yan J."/>
        </authorList>
    </citation>
    <scope>NUCLEOTIDE SEQUENCE [LARGE SCALE GENOMIC DNA]</scope>
    <source>
        <strain evidence="4">Ta-2019</strain>
    </source>
</reference>
<evidence type="ECO:0000256" key="2">
    <source>
        <dbReference type="SAM" id="MobiDB-lite"/>
    </source>
</evidence>
<evidence type="ECO:0000259" key="3">
    <source>
        <dbReference type="Pfam" id="PF06747"/>
    </source>
</evidence>
<dbReference type="SUPFAM" id="SSF47072">
    <property type="entry name" value="Cysteine alpha-hairpin motif"/>
    <property type="match status" value="1"/>
</dbReference>
<feature type="domain" description="CHCH" evidence="3">
    <location>
        <begin position="98"/>
        <end position="131"/>
    </location>
</feature>
<dbReference type="AlphaFoldDB" id="A0AA38CSE1"/>
<dbReference type="Pfam" id="PF06747">
    <property type="entry name" value="CHCH"/>
    <property type="match status" value="1"/>
</dbReference>
<dbReference type="GO" id="GO:0005634">
    <property type="term" value="C:nucleus"/>
    <property type="evidence" value="ECO:0007669"/>
    <property type="project" value="TreeGrafter"/>
</dbReference>
<name>A0AA38CSE1_TAXCH</name>
<evidence type="ECO:0000313" key="4">
    <source>
        <dbReference type="EMBL" id="KAH9303958.1"/>
    </source>
</evidence>